<evidence type="ECO:0000256" key="1">
    <source>
        <dbReference type="ARBA" id="ARBA00010748"/>
    </source>
</evidence>
<evidence type="ECO:0000256" key="2">
    <source>
        <dbReference type="ARBA" id="ARBA00022596"/>
    </source>
</evidence>
<dbReference type="Gene3D" id="3.30.2320.80">
    <property type="match status" value="1"/>
</dbReference>
<evidence type="ECO:0000256" key="3">
    <source>
        <dbReference type="ARBA" id="ARBA00022723"/>
    </source>
</evidence>
<accession>A0ABN0XS96</accession>
<evidence type="ECO:0000313" key="6">
    <source>
        <dbReference type="Proteomes" id="UP001501822"/>
    </source>
</evidence>
<keyword evidence="3" id="KW-0479">Metal-binding</keyword>
<reference evidence="5 6" key="1">
    <citation type="journal article" date="2019" name="Int. J. Syst. Evol. Microbiol.">
        <title>The Global Catalogue of Microorganisms (GCM) 10K type strain sequencing project: providing services to taxonomists for standard genome sequencing and annotation.</title>
        <authorList>
            <consortium name="The Broad Institute Genomics Platform"/>
            <consortium name="The Broad Institute Genome Sequencing Center for Infectious Disease"/>
            <person name="Wu L."/>
            <person name="Ma J."/>
        </authorList>
    </citation>
    <scope>NUCLEOTIDE SEQUENCE [LARGE SCALE GENOMIC DNA]</scope>
    <source>
        <strain evidence="5 6">JCM 3146</strain>
    </source>
</reference>
<evidence type="ECO:0000256" key="4">
    <source>
        <dbReference type="ARBA" id="ARBA00022833"/>
    </source>
</evidence>
<evidence type="ECO:0008006" key="7">
    <source>
        <dbReference type="Google" id="ProtNLM"/>
    </source>
</evidence>
<comment type="similarity">
    <text evidence="1">Belongs to the HypA/HybF family.</text>
</comment>
<dbReference type="PROSITE" id="PS01249">
    <property type="entry name" value="HYPA"/>
    <property type="match status" value="1"/>
</dbReference>
<keyword evidence="6" id="KW-1185">Reference proteome</keyword>
<dbReference type="EMBL" id="BAAABM010000070">
    <property type="protein sequence ID" value="GAA0371577.1"/>
    <property type="molecule type" value="Genomic_DNA"/>
</dbReference>
<protein>
    <recommendedName>
        <fullName evidence="7">Hydrogenase maturation factor HypA</fullName>
    </recommendedName>
</protein>
<sequence>MAEALLAAVERGADGRPVRRVRVRAGVLLRIDEAALVQAFAVAAAGTVADGADLEVIVDPVRLSCGRCERTTTSDGLLAACPACGATDLRIEGGDELALESIDLVETAEVPGNPRRDRGNPPEPA</sequence>
<keyword evidence="4" id="KW-0862">Zinc</keyword>
<dbReference type="InterPro" id="IPR020538">
    <property type="entry name" value="Hydgase_Ni_incorp_HypA/HybF_CS"/>
</dbReference>
<comment type="caution">
    <text evidence="5">The sequence shown here is derived from an EMBL/GenBank/DDBJ whole genome shotgun (WGS) entry which is preliminary data.</text>
</comment>
<evidence type="ECO:0000313" key="5">
    <source>
        <dbReference type="EMBL" id="GAA0371577.1"/>
    </source>
</evidence>
<proteinExistence type="inferred from homology"/>
<dbReference type="PANTHER" id="PTHR34535">
    <property type="entry name" value="HYDROGENASE MATURATION FACTOR HYPA"/>
    <property type="match status" value="1"/>
</dbReference>
<dbReference type="InterPro" id="IPR000688">
    <property type="entry name" value="HypA/HybF"/>
</dbReference>
<dbReference type="Proteomes" id="UP001501822">
    <property type="component" value="Unassembled WGS sequence"/>
</dbReference>
<keyword evidence="2" id="KW-0533">Nickel</keyword>
<dbReference type="PANTHER" id="PTHR34535:SF3">
    <property type="entry name" value="HYDROGENASE MATURATION FACTOR HYPA"/>
    <property type="match status" value="1"/>
</dbReference>
<organism evidence="5 6">
    <name type="scientific">Actinoallomurus spadix</name>
    <dbReference type="NCBI Taxonomy" id="79912"/>
    <lineage>
        <taxon>Bacteria</taxon>
        <taxon>Bacillati</taxon>
        <taxon>Actinomycetota</taxon>
        <taxon>Actinomycetes</taxon>
        <taxon>Streptosporangiales</taxon>
        <taxon>Thermomonosporaceae</taxon>
        <taxon>Actinoallomurus</taxon>
    </lineage>
</organism>
<name>A0ABN0XS96_9ACTN</name>
<gene>
    <name evidence="5" type="ORF">GCM10010151_71930</name>
</gene>
<dbReference type="PIRSF" id="PIRSF004761">
    <property type="entry name" value="Hydrgn_mat_HypA"/>
    <property type="match status" value="1"/>
</dbReference>
<dbReference type="Pfam" id="PF01155">
    <property type="entry name" value="HypA"/>
    <property type="match status" value="1"/>
</dbReference>